<feature type="transmembrane region" description="Helical" evidence="1">
    <location>
        <begin position="37"/>
        <end position="67"/>
    </location>
</feature>
<organism evidence="2 3">
    <name type="scientific">Kineosporia corallincola</name>
    <dbReference type="NCBI Taxonomy" id="2835133"/>
    <lineage>
        <taxon>Bacteria</taxon>
        <taxon>Bacillati</taxon>
        <taxon>Actinomycetota</taxon>
        <taxon>Actinomycetes</taxon>
        <taxon>Kineosporiales</taxon>
        <taxon>Kineosporiaceae</taxon>
        <taxon>Kineosporia</taxon>
    </lineage>
</organism>
<feature type="transmembrane region" description="Helical" evidence="1">
    <location>
        <begin position="88"/>
        <end position="107"/>
    </location>
</feature>
<proteinExistence type="predicted"/>
<keyword evidence="1" id="KW-0812">Transmembrane</keyword>
<evidence type="ECO:0000313" key="2">
    <source>
        <dbReference type="EMBL" id="MBT0771957.1"/>
    </source>
</evidence>
<feature type="transmembrane region" description="Helical" evidence="1">
    <location>
        <begin position="113"/>
        <end position="132"/>
    </location>
</feature>
<dbReference type="RefSeq" id="WP_214158317.1">
    <property type="nucleotide sequence ID" value="NZ_JAHBAY010000010.1"/>
</dbReference>
<evidence type="ECO:0000256" key="1">
    <source>
        <dbReference type="SAM" id="Phobius"/>
    </source>
</evidence>
<comment type="caution">
    <text evidence="2">The sequence shown here is derived from an EMBL/GenBank/DDBJ whole genome shotgun (WGS) entry which is preliminary data.</text>
</comment>
<gene>
    <name evidence="2" type="ORF">KIH74_23650</name>
</gene>
<dbReference type="EMBL" id="JAHBAY010000010">
    <property type="protein sequence ID" value="MBT0771957.1"/>
    <property type="molecule type" value="Genomic_DNA"/>
</dbReference>
<keyword evidence="1" id="KW-0472">Membrane</keyword>
<name>A0ABS5TLI1_9ACTN</name>
<keyword evidence="1" id="KW-1133">Transmembrane helix</keyword>
<sequence>MESNRADELTIIAEMRAAAADRLVTPWWYHPVLGALLGVYLVAFSLGGTVVRLVALVLFGAACAALVDVYRRSTGVWVNGLDAGPAGRWAKGLGLAVLVLMVVSGSLAYWTGLVWPVLGIAVVVFALTVVLGRRFDEALRAQLRAGA</sequence>
<dbReference type="Proteomes" id="UP001197247">
    <property type="component" value="Unassembled WGS sequence"/>
</dbReference>
<accession>A0ABS5TLI1</accession>
<protein>
    <submittedName>
        <fullName evidence="2">Uncharacterized protein</fullName>
    </submittedName>
</protein>
<evidence type="ECO:0000313" key="3">
    <source>
        <dbReference type="Proteomes" id="UP001197247"/>
    </source>
</evidence>
<keyword evidence="3" id="KW-1185">Reference proteome</keyword>
<reference evidence="2 3" key="1">
    <citation type="submission" date="2021-05" db="EMBL/GenBank/DDBJ databases">
        <title>Kineosporia and Streptomyces sp. nov. two new marine actinobacteria isolated from Coral.</title>
        <authorList>
            <person name="Buangrab K."/>
            <person name="Sutthacheep M."/>
            <person name="Yeemin T."/>
            <person name="Harunari E."/>
            <person name="Igarashi Y."/>
            <person name="Kanchanasin P."/>
            <person name="Tanasupawat S."/>
            <person name="Phongsopitanun W."/>
        </authorList>
    </citation>
    <scope>NUCLEOTIDE SEQUENCE [LARGE SCALE GENOMIC DNA]</scope>
    <source>
        <strain evidence="2 3">J2-2</strain>
    </source>
</reference>